<evidence type="ECO:0000256" key="15">
    <source>
        <dbReference type="ARBA" id="ARBA00023136"/>
    </source>
</evidence>
<keyword evidence="13" id="KW-0811">Translocation</keyword>
<keyword evidence="15 20" id="KW-0472">Membrane</keyword>
<evidence type="ECO:0000256" key="17">
    <source>
        <dbReference type="ARBA" id="ARBA00023284"/>
    </source>
</evidence>
<feature type="region of interest" description="Disordered" evidence="19">
    <location>
        <begin position="64"/>
        <end position="149"/>
    </location>
</feature>
<dbReference type="PANTHER" id="PTHR21622">
    <property type="entry name" value="COILED-COIL-HELIX-COILED-COIL-HELIX DOMAIN CONTAINING 4"/>
    <property type="match status" value="1"/>
</dbReference>
<dbReference type="Proteomes" id="UP000190831">
    <property type="component" value="Chromosome A"/>
</dbReference>
<evidence type="ECO:0000256" key="18">
    <source>
        <dbReference type="ARBA" id="ARBA00033150"/>
    </source>
</evidence>
<comment type="cofactor">
    <cofactor evidence="1">
        <name>Zn(2+)</name>
        <dbReference type="ChEBI" id="CHEBI:29105"/>
    </cofactor>
</comment>
<dbReference type="AlphaFoldDB" id="A0A1G4M6G0"/>
<keyword evidence="9" id="KW-0809">Transit peptide</keyword>
<evidence type="ECO:0000256" key="4">
    <source>
        <dbReference type="ARBA" id="ARBA00013714"/>
    </source>
</evidence>
<keyword evidence="5" id="KW-0813">Transport</keyword>
<keyword evidence="16" id="KW-1015">Disulfide bond</keyword>
<keyword evidence="8" id="KW-0653">Protein transport</keyword>
<evidence type="ECO:0000259" key="21">
    <source>
        <dbReference type="Pfam" id="PF06747"/>
    </source>
</evidence>
<dbReference type="EMBL" id="LT598487">
    <property type="protein sequence ID" value="SCV99417.1"/>
    <property type="molecule type" value="Genomic_DNA"/>
</dbReference>
<dbReference type="Gene3D" id="1.10.287.2900">
    <property type="match status" value="1"/>
</dbReference>
<dbReference type="Pfam" id="PF06747">
    <property type="entry name" value="CHCH"/>
    <property type="match status" value="1"/>
</dbReference>
<dbReference type="STRING" id="4955.A0A1G4M6G0"/>
<proteinExistence type="predicted"/>
<dbReference type="PROSITE" id="PS51808">
    <property type="entry name" value="CHCH"/>
    <property type="match status" value="1"/>
</dbReference>
<dbReference type="FunFam" id="1.10.287.2900:FF:000002">
    <property type="entry name" value="Mitochondrial intermembrane space import and assembly protein"/>
    <property type="match status" value="1"/>
</dbReference>
<organism evidence="22 23">
    <name type="scientific">Lachancea fermentati</name>
    <name type="common">Zygosaccharomyces fermentati</name>
    <dbReference type="NCBI Taxonomy" id="4955"/>
    <lineage>
        <taxon>Eukaryota</taxon>
        <taxon>Fungi</taxon>
        <taxon>Dikarya</taxon>
        <taxon>Ascomycota</taxon>
        <taxon>Saccharomycotina</taxon>
        <taxon>Saccharomycetes</taxon>
        <taxon>Saccharomycetales</taxon>
        <taxon>Saccharomycetaceae</taxon>
        <taxon>Lachancea</taxon>
    </lineage>
</organism>
<evidence type="ECO:0000256" key="3">
    <source>
        <dbReference type="ARBA" id="ARBA00004164"/>
    </source>
</evidence>
<keyword evidence="23" id="KW-1185">Reference proteome</keyword>
<evidence type="ECO:0000256" key="12">
    <source>
        <dbReference type="ARBA" id="ARBA00023002"/>
    </source>
</evidence>
<keyword evidence="11 20" id="KW-1133">Transmembrane helix</keyword>
<evidence type="ECO:0000256" key="5">
    <source>
        <dbReference type="ARBA" id="ARBA00022448"/>
    </source>
</evidence>
<keyword evidence="7" id="KW-0999">Mitochondrion inner membrane</keyword>
<reference evidence="22 23" key="1">
    <citation type="submission" date="2016-03" db="EMBL/GenBank/DDBJ databases">
        <authorList>
            <person name="Devillers H."/>
        </authorList>
    </citation>
    <scope>NUCLEOTIDE SEQUENCE [LARGE SCALE GENOMIC DNA]</scope>
    <source>
        <strain evidence="22">CBS 6772</strain>
    </source>
</reference>
<keyword evidence="17" id="KW-0676">Redox-active center</keyword>
<dbReference type="PANTHER" id="PTHR21622:SF0">
    <property type="entry name" value="COILED-COIL-HELIX-COILED-COIL-HELIX DOMAIN CONTAINING 4"/>
    <property type="match status" value="1"/>
</dbReference>
<dbReference type="OrthoDB" id="7481291at2759"/>
<evidence type="ECO:0000256" key="14">
    <source>
        <dbReference type="ARBA" id="ARBA00023128"/>
    </source>
</evidence>
<feature type="transmembrane region" description="Helical" evidence="20">
    <location>
        <begin position="40"/>
        <end position="62"/>
    </location>
</feature>
<dbReference type="GO" id="GO:0045041">
    <property type="term" value="P:protein import into mitochondrial intermembrane space"/>
    <property type="evidence" value="ECO:0007669"/>
    <property type="project" value="InterPro"/>
</dbReference>
<gene>
    <name evidence="22" type="ORF">LAFE_0A02696G</name>
</gene>
<dbReference type="InterPro" id="IPR010625">
    <property type="entry name" value="CHCH"/>
</dbReference>
<evidence type="ECO:0000256" key="7">
    <source>
        <dbReference type="ARBA" id="ARBA00022792"/>
    </source>
</evidence>
<comment type="cofactor">
    <cofactor evidence="2">
        <name>Cu(2+)</name>
        <dbReference type="ChEBI" id="CHEBI:29036"/>
    </cofactor>
</comment>
<dbReference type="GO" id="GO:0005758">
    <property type="term" value="C:mitochondrial intermembrane space"/>
    <property type="evidence" value="ECO:0007669"/>
    <property type="project" value="TreeGrafter"/>
</dbReference>
<keyword evidence="14" id="KW-0496">Mitochondrion</keyword>
<feature type="compositionally biased region" description="Basic and acidic residues" evidence="19">
    <location>
        <begin position="102"/>
        <end position="144"/>
    </location>
</feature>
<protein>
    <recommendedName>
        <fullName evidence="4">Mitochondrial intermembrane space import and assembly protein 40</fullName>
    </recommendedName>
    <alternativeName>
        <fullName evidence="18">Mitochondrial import inner membrane translocase TIM40</fullName>
    </alternativeName>
</protein>
<sequence>MHRAGLLTARRLPLLRNTLKPLRSYSTRTWKPTDGLNKRALALGTLVTIGAIYGTTGSMITLEGKDRKKESDKKDVKEEKSVQQVESNENKTQPDLKNQVQDSEKAQSAKDQERKESVEKSDSKTPKAKEAEHEGEEEPKRESAYDPETGEINWDCPCLGGMAHGPCGEEFKAAFSCFVYSEAEPKGIDCVEKFRGMQECFRRYPEHYAEQIKDEEEAAQAAAEMESTNNQEKAVPEAQMTTPETSADVKQEEATFEPILEEHHSEHSESNSDSEKDK</sequence>
<evidence type="ECO:0000256" key="13">
    <source>
        <dbReference type="ARBA" id="ARBA00023010"/>
    </source>
</evidence>
<evidence type="ECO:0000256" key="11">
    <source>
        <dbReference type="ARBA" id="ARBA00022989"/>
    </source>
</evidence>
<evidence type="ECO:0000256" key="10">
    <source>
        <dbReference type="ARBA" id="ARBA00022968"/>
    </source>
</evidence>
<feature type="region of interest" description="Disordered" evidence="19">
    <location>
        <begin position="219"/>
        <end position="278"/>
    </location>
</feature>
<evidence type="ECO:0000256" key="8">
    <source>
        <dbReference type="ARBA" id="ARBA00022927"/>
    </source>
</evidence>
<dbReference type="GO" id="GO:0015035">
    <property type="term" value="F:protein-disulfide reductase activity"/>
    <property type="evidence" value="ECO:0007669"/>
    <property type="project" value="InterPro"/>
</dbReference>
<dbReference type="InterPro" id="IPR039289">
    <property type="entry name" value="CHCHD4"/>
</dbReference>
<name>A0A1G4M6G0_LACFM</name>
<evidence type="ECO:0000256" key="9">
    <source>
        <dbReference type="ARBA" id="ARBA00022946"/>
    </source>
</evidence>
<evidence type="ECO:0000313" key="23">
    <source>
        <dbReference type="Proteomes" id="UP000190831"/>
    </source>
</evidence>
<feature type="domain" description="CHCH" evidence="21">
    <location>
        <begin position="167"/>
        <end position="203"/>
    </location>
</feature>
<dbReference type="GO" id="GO:0005743">
    <property type="term" value="C:mitochondrial inner membrane"/>
    <property type="evidence" value="ECO:0007669"/>
    <property type="project" value="UniProtKB-SubCell"/>
</dbReference>
<keyword evidence="6 20" id="KW-0812">Transmembrane</keyword>
<evidence type="ECO:0000256" key="19">
    <source>
        <dbReference type="SAM" id="MobiDB-lite"/>
    </source>
</evidence>
<comment type="subcellular location">
    <subcellularLocation>
        <location evidence="3">Mitochondrion inner membrane</location>
        <topology evidence="3">Single-pass type II membrane protein</topology>
        <orientation evidence="3">Intermembrane side</orientation>
    </subcellularLocation>
</comment>
<keyword evidence="12" id="KW-0560">Oxidoreductase</keyword>
<keyword evidence="10" id="KW-0735">Signal-anchor</keyword>
<feature type="compositionally biased region" description="Basic and acidic residues" evidence="19">
    <location>
        <begin position="64"/>
        <end position="81"/>
    </location>
</feature>
<evidence type="ECO:0000256" key="1">
    <source>
        <dbReference type="ARBA" id="ARBA00001947"/>
    </source>
</evidence>
<accession>A0A1G4M6G0</accession>
<evidence type="ECO:0000256" key="6">
    <source>
        <dbReference type="ARBA" id="ARBA00022692"/>
    </source>
</evidence>
<feature type="compositionally biased region" description="Basic and acidic residues" evidence="19">
    <location>
        <begin position="260"/>
        <end position="278"/>
    </location>
</feature>
<evidence type="ECO:0000256" key="2">
    <source>
        <dbReference type="ARBA" id="ARBA00001973"/>
    </source>
</evidence>
<evidence type="ECO:0000256" key="20">
    <source>
        <dbReference type="SAM" id="Phobius"/>
    </source>
</evidence>
<evidence type="ECO:0000313" key="22">
    <source>
        <dbReference type="EMBL" id="SCV99417.1"/>
    </source>
</evidence>
<evidence type="ECO:0000256" key="16">
    <source>
        <dbReference type="ARBA" id="ARBA00023157"/>
    </source>
</evidence>